<dbReference type="Proteomes" id="UP001287282">
    <property type="component" value="Unassembled WGS sequence"/>
</dbReference>
<keyword evidence="4" id="KW-1185">Reference proteome</keyword>
<reference evidence="3 4" key="1">
    <citation type="submission" date="2023-10" db="EMBL/GenBank/DDBJ databases">
        <title>Screening of Alkalihalobacillus lindianensis BZ-TG-R113 and Its Alleviation of Salt Stress on Rapeseed Growth.</title>
        <authorList>
            <person name="Zhao B."/>
            <person name="Guo T."/>
        </authorList>
    </citation>
    <scope>NUCLEOTIDE SEQUENCE [LARGE SCALE GENOMIC DNA]</scope>
    <source>
        <strain evidence="3 4">BZ-TG-R113</strain>
    </source>
</reference>
<dbReference type="SUPFAM" id="SSF56300">
    <property type="entry name" value="Metallo-dependent phosphatases"/>
    <property type="match status" value="1"/>
</dbReference>
<accession>A0ABU3X7Z0</accession>
<protein>
    <submittedName>
        <fullName evidence="3">DUF4116 domain-containing protein</fullName>
    </submittedName>
</protein>
<dbReference type="InterPro" id="IPR004843">
    <property type="entry name" value="Calcineurin-like_PHP"/>
</dbReference>
<gene>
    <name evidence="3" type="ORF">RYX56_06395</name>
</gene>
<feature type="domain" description="DUF4116" evidence="2">
    <location>
        <begin position="93"/>
        <end position="138"/>
    </location>
</feature>
<sequence length="940" mass="109320">MTAIKENGWYIDKVEKTPERCLEAVKQNGRILQFVPKNLHSVALCLEAVKQNASAIKYVSRKIMTVDICIEAVRNDGTIIAYSTYIPEEFRTKKLYLEAIKQNGKALEYVPDNYKSESFCRIAIAQNGLALKFVPKNILSKELFMLAVEQNGLALEYVPIKNRSKELCNAAVNNNVLALEHVPNRYKKTELCNAAVNSSWKAFLYVPESMYTLNNCLELFERILRECDDLSEISYSDRSCVREIANRLPDSINNDIQIIRLERQLQVREFKRKYFDKETDRFITIEKICYREEDEVREFDLFVDFYKHLDGDLKNANLHDYDFKEASLANLNTEGAYINSDVLVEQHLYDDSFYADNVKDDDCKTELMISEENEVVEAISVLHDIDLILDPTLNDTSHKIYYISDIHLNHKLLKVFPTNATELEVIMYIRQLVKKMMDTATDITNNDYLLIAGDISFNFEISTLFYTELVEYIKSRFWSHCKIVVVLGNHELWDYNRHGVAHSNLITLDEIIQQYRDLFSSLGIYFLQNDLLLSNGMIISEKQLKSIDQDELKHICLKNPFVILGGLGFTGLNSQFNATQGIYRQTIMSLDEDIKQTNQFKFIYNKVKSVLGNDKVIILTHTPKESWSNEDYNRNWIYVNGHTHRNDYCCDEEKTFYSDNQIGYFSTSIGLKHFKLPRVYDIFKYYPDGIYSISREQYLDFNRGVEIKVTFNRTGTIHMLKNNNVYCFIFEDQNKGKIYLLNGGRINNLELNDINYYFERMAYYSDAIKGLFSDYNKALKSISDSIKKIGGSGKIHGCIVDIDFFNHIYVNPEDGTVTPYFALSIVDKYIYPSVEALLLAQRKDLYDNYMKLLDGESEGEKLLKGEIHAGSIEISRFVSDTYMYRPSRIMKSLQYLTEVNVIRIWNDRIMEFQFQSKNKANDLCDNNDTLLLSAKQNRSK</sequence>
<organism evidence="3 4">
    <name type="scientific">Alkalihalophilus lindianensis</name>
    <dbReference type="NCBI Taxonomy" id="1630542"/>
    <lineage>
        <taxon>Bacteria</taxon>
        <taxon>Bacillati</taxon>
        <taxon>Bacillota</taxon>
        <taxon>Bacilli</taxon>
        <taxon>Bacillales</taxon>
        <taxon>Bacillaceae</taxon>
        <taxon>Alkalihalophilus</taxon>
    </lineage>
</organism>
<evidence type="ECO:0000259" key="1">
    <source>
        <dbReference type="Pfam" id="PF00149"/>
    </source>
</evidence>
<feature type="domain" description="DUF4116" evidence="2">
    <location>
        <begin position="19"/>
        <end position="62"/>
    </location>
</feature>
<proteinExistence type="predicted"/>
<dbReference type="EMBL" id="JAWJBA010000001">
    <property type="protein sequence ID" value="MDV2684001.1"/>
    <property type="molecule type" value="Genomic_DNA"/>
</dbReference>
<dbReference type="PANTHER" id="PTHR31302:SF0">
    <property type="entry name" value="TRANSMEMBRANE PROTEIN WITH METALLOPHOSPHOESTERASE DOMAIN"/>
    <property type="match status" value="1"/>
</dbReference>
<comment type="caution">
    <text evidence="3">The sequence shown here is derived from an EMBL/GenBank/DDBJ whole genome shotgun (WGS) entry which is preliminary data.</text>
</comment>
<dbReference type="PANTHER" id="PTHR31302">
    <property type="entry name" value="TRANSMEMBRANE PROTEIN WITH METALLOPHOSPHOESTERASE DOMAIN-RELATED"/>
    <property type="match status" value="1"/>
</dbReference>
<evidence type="ECO:0000313" key="3">
    <source>
        <dbReference type="EMBL" id="MDV2684001.1"/>
    </source>
</evidence>
<evidence type="ECO:0000313" key="4">
    <source>
        <dbReference type="Proteomes" id="UP001287282"/>
    </source>
</evidence>
<feature type="domain" description="Calcineurin-like phosphoesterase" evidence="1">
    <location>
        <begin position="399"/>
        <end position="645"/>
    </location>
</feature>
<name>A0ABU3X7Z0_9BACI</name>
<dbReference type="Gene3D" id="3.60.21.10">
    <property type="match status" value="1"/>
</dbReference>
<dbReference type="Pfam" id="PF00149">
    <property type="entry name" value="Metallophos"/>
    <property type="match status" value="1"/>
</dbReference>
<dbReference type="InterPro" id="IPR029052">
    <property type="entry name" value="Metallo-depent_PP-like"/>
</dbReference>
<evidence type="ECO:0000259" key="2">
    <source>
        <dbReference type="Pfam" id="PF13475"/>
    </source>
</evidence>
<dbReference type="InterPro" id="IPR025197">
    <property type="entry name" value="DUF4116"/>
</dbReference>
<dbReference type="RefSeq" id="WP_317121221.1">
    <property type="nucleotide sequence ID" value="NZ_JAWJBA010000001.1"/>
</dbReference>
<dbReference type="InterPro" id="IPR051158">
    <property type="entry name" value="Metallophosphoesterase_sf"/>
</dbReference>
<feature type="domain" description="DUF4116" evidence="2">
    <location>
        <begin position="141"/>
        <end position="187"/>
    </location>
</feature>
<dbReference type="Pfam" id="PF13475">
    <property type="entry name" value="DUF4116"/>
    <property type="match status" value="3"/>
</dbReference>